<dbReference type="AlphaFoldDB" id="A0A2M9A4E5"/>
<evidence type="ECO:0000313" key="4">
    <source>
        <dbReference type="Proteomes" id="UP000231134"/>
    </source>
</evidence>
<reference evidence="3 4" key="1">
    <citation type="submission" date="2017-11" db="EMBL/GenBank/DDBJ databases">
        <title>Animal gut microbial communities from fecal samples from Wisconsin, USA.</title>
        <authorList>
            <person name="Neumann A."/>
        </authorList>
    </citation>
    <scope>NUCLEOTIDE SEQUENCE [LARGE SCALE GENOMIC DNA]</scope>
    <source>
        <strain evidence="3 4">UWS3</strain>
    </source>
</reference>
<feature type="transmembrane region" description="Helical" evidence="1">
    <location>
        <begin position="136"/>
        <end position="159"/>
    </location>
</feature>
<evidence type="ECO:0000313" key="3">
    <source>
        <dbReference type="EMBL" id="PJJ40497.1"/>
    </source>
</evidence>
<keyword evidence="1" id="KW-1133">Transmembrane helix</keyword>
<keyword evidence="4" id="KW-1185">Reference proteome</keyword>
<feature type="signal peptide" evidence="2">
    <location>
        <begin position="1"/>
        <end position="19"/>
    </location>
</feature>
<feature type="transmembrane region" description="Helical" evidence="1">
    <location>
        <begin position="200"/>
        <end position="219"/>
    </location>
</feature>
<evidence type="ECO:0008006" key="5">
    <source>
        <dbReference type="Google" id="ProtNLM"/>
    </source>
</evidence>
<feature type="chain" id="PRO_5014792876" description="PEGA domain-containing protein" evidence="2">
    <location>
        <begin position="20"/>
        <end position="220"/>
    </location>
</feature>
<dbReference type="Proteomes" id="UP000231134">
    <property type="component" value="Unassembled WGS sequence"/>
</dbReference>
<keyword evidence="1" id="KW-0812">Transmembrane</keyword>
<sequence length="220" mass="24401">MRILLISLLIAFSSPGIFAADSTVVSPSIPVTPSAKTLRISTWPAGAEVYIGKRPSNFIEASERFSPDSLSLAAEDSVVRVTFFKPGYVDTTLDIHLQAPKKNYVWIELVEETDLDRLEWQEAILHKRENKQIGKILFYSGFGPLALAGVFAGIAEYNFQSADDTRQKIEKSVIREGEHYQKLQDDFDDSRQSGKNFRTAALVSLGASALLFAAAAVFYF</sequence>
<name>A0A2M9A4E5_9BACT</name>
<protein>
    <recommendedName>
        <fullName evidence="5">PEGA domain-containing protein</fullName>
    </recommendedName>
</protein>
<gene>
    <name evidence="3" type="ORF">BGX16_0423</name>
</gene>
<dbReference type="EMBL" id="PGEX01000001">
    <property type="protein sequence ID" value="PJJ40497.1"/>
    <property type="molecule type" value="Genomic_DNA"/>
</dbReference>
<evidence type="ECO:0000256" key="1">
    <source>
        <dbReference type="SAM" id="Phobius"/>
    </source>
</evidence>
<keyword evidence="2" id="KW-0732">Signal</keyword>
<accession>A0A2M9A4E5</accession>
<keyword evidence="1" id="KW-0472">Membrane</keyword>
<evidence type="ECO:0000256" key="2">
    <source>
        <dbReference type="SAM" id="SignalP"/>
    </source>
</evidence>
<comment type="caution">
    <text evidence="3">The sequence shown here is derived from an EMBL/GenBank/DDBJ whole genome shotgun (WGS) entry which is preliminary data.</text>
</comment>
<proteinExistence type="predicted"/>
<organism evidence="3 4">
    <name type="scientific">Hallerella succinigenes</name>
    <dbReference type="NCBI Taxonomy" id="1896222"/>
    <lineage>
        <taxon>Bacteria</taxon>
        <taxon>Pseudomonadati</taxon>
        <taxon>Fibrobacterota</taxon>
        <taxon>Fibrobacteria</taxon>
        <taxon>Fibrobacterales</taxon>
        <taxon>Fibrobacteraceae</taxon>
        <taxon>Hallerella</taxon>
    </lineage>
</organism>